<evidence type="ECO:0000259" key="7">
    <source>
        <dbReference type="SMART" id="SM00887"/>
    </source>
</evidence>
<feature type="domain" description="Cytochrome c-552/DMSO reductase-like haem-binding" evidence="7">
    <location>
        <begin position="25"/>
        <end position="417"/>
    </location>
</feature>
<organism evidence="8 9">
    <name type="scientific">Sulfurisoma sediminicola</name>
    <dbReference type="NCBI Taxonomy" id="1381557"/>
    <lineage>
        <taxon>Bacteria</taxon>
        <taxon>Pseudomonadati</taxon>
        <taxon>Pseudomonadota</taxon>
        <taxon>Betaproteobacteria</taxon>
        <taxon>Nitrosomonadales</taxon>
        <taxon>Sterolibacteriaceae</taxon>
        <taxon>Sulfurisoma</taxon>
    </lineage>
</organism>
<proteinExistence type="predicted"/>
<protein>
    <submittedName>
        <fullName evidence="8">Ethylbenzene dehydrogenase</fullName>
    </submittedName>
</protein>
<keyword evidence="1" id="KW-0813">Transport</keyword>
<dbReference type="Proteomes" id="UP000268908">
    <property type="component" value="Unassembled WGS sequence"/>
</dbReference>
<dbReference type="Gene3D" id="2.60.40.1190">
    <property type="match status" value="1"/>
</dbReference>
<name>A0A497XK50_9PROT</name>
<dbReference type="SMART" id="SM00887">
    <property type="entry name" value="EB_dh"/>
    <property type="match status" value="1"/>
</dbReference>
<keyword evidence="2" id="KW-0349">Heme</keyword>
<dbReference type="GO" id="GO:0020037">
    <property type="term" value="F:heme binding"/>
    <property type="evidence" value="ECO:0007669"/>
    <property type="project" value="InterPro"/>
</dbReference>
<comment type="caution">
    <text evidence="8">The sequence shown here is derived from an EMBL/GenBank/DDBJ whole genome shotgun (WGS) entry which is preliminary data.</text>
</comment>
<evidence type="ECO:0000313" key="9">
    <source>
        <dbReference type="Proteomes" id="UP000268908"/>
    </source>
</evidence>
<sequence length="438" mass="48833">MTKRTMILAMSMLAFGSAMAADPATINWAKIPAKKIQLFYPGQSSYEWLRSDAHKGAAKETARGDSCTSCHDASDEEVLQGRKILKGGHPLEPTAIAGKKNGNVDLHVQAAYDKKNAYLRFQWKTQNPYAGTEHQYLRFDGKEWKVWGYPKLDKVVQEGKQPGIYEDRMSIMIDDGKVAGFAKQGCWLTCHDGQRDMPKQFTKEEVAANPLLTAIKKGDVRKYLPDSRTDPSDWKTGKSVEEIAKLKAEGKFVDLIQWRAHRSYPVGMADDGYVLEFRLADAGKDMFGGNADSKTHQPKFMWDEKKVGFKSIRADSQARKGDLFLVREQNAVPFDPNADWKEGDMIPDYIVSREDAKGSAADNNAIANWNAGMWTVVIVRPLGLTNADDKMLKEGGVYNVGFATHDDNITTRGHFVSYVKTLGIGARTKADIKAVKLP</sequence>
<dbReference type="OrthoDB" id="5337932at2"/>
<dbReference type="AlphaFoldDB" id="A0A497XK50"/>
<dbReference type="CDD" id="cd09625">
    <property type="entry name" value="DOMON_like_cytochrome"/>
    <property type="match status" value="1"/>
</dbReference>
<evidence type="ECO:0000256" key="2">
    <source>
        <dbReference type="ARBA" id="ARBA00022617"/>
    </source>
</evidence>
<dbReference type="RefSeq" id="WP_121239622.1">
    <property type="nucleotide sequence ID" value="NZ_BHVV01000001.1"/>
</dbReference>
<dbReference type="InterPro" id="IPR019020">
    <property type="entry name" value="Cyt-c552/DMSO_Rdtase_haem-bd"/>
</dbReference>
<evidence type="ECO:0000313" key="8">
    <source>
        <dbReference type="EMBL" id="RLJ67646.1"/>
    </source>
</evidence>
<dbReference type="Pfam" id="PF09459">
    <property type="entry name" value="EB_dh"/>
    <property type="match status" value="1"/>
</dbReference>
<evidence type="ECO:0000256" key="6">
    <source>
        <dbReference type="SAM" id="SignalP"/>
    </source>
</evidence>
<evidence type="ECO:0000256" key="5">
    <source>
        <dbReference type="ARBA" id="ARBA00023004"/>
    </source>
</evidence>
<keyword evidence="6" id="KW-0732">Signal</keyword>
<dbReference type="EMBL" id="RCCI01000004">
    <property type="protein sequence ID" value="RLJ67646.1"/>
    <property type="molecule type" value="Genomic_DNA"/>
</dbReference>
<keyword evidence="5" id="KW-0408">Iron</keyword>
<reference evidence="8 9" key="1">
    <citation type="submission" date="2018-10" db="EMBL/GenBank/DDBJ databases">
        <title>Genomic Encyclopedia of Type Strains, Phase IV (KMG-IV): sequencing the most valuable type-strain genomes for metagenomic binning, comparative biology and taxonomic classification.</title>
        <authorList>
            <person name="Goeker M."/>
        </authorList>
    </citation>
    <scope>NUCLEOTIDE SEQUENCE [LARGE SCALE GENOMIC DNA]</scope>
    <source>
        <strain evidence="8 9">DSM 26916</strain>
    </source>
</reference>
<feature type="signal peptide" evidence="6">
    <location>
        <begin position="1"/>
        <end position="20"/>
    </location>
</feature>
<keyword evidence="4" id="KW-0249">Electron transport</keyword>
<keyword evidence="3" id="KW-0479">Metal-binding</keyword>
<keyword evidence="9" id="KW-1185">Reference proteome</keyword>
<dbReference type="GO" id="GO:0046872">
    <property type="term" value="F:metal ion binding"/>
    <property type="evidence" value="ECO:0007669"/>
    <property type="project" value="UniProtKB-KW"/>
</dbReference>
<evidence type="ECO:0000256" key="1">
    <source>
        <dbReference type="ARBA" id="ARBA00022448"/>
    </source>
</evidence>
<accession>A0A497XK50</accession>
<evidence type="ECO:0000256" key="3">
    <source>
        <dbReference type="ARBA" id="ARBA00022723"/>
    </source>
</evidence>
<feature type="chain" id="PRO_5019742531" evidence="6">
    <location>
        <begin position="21"/>
        <end position="438"/>
    </location>
</feature>
<gene>
    <name evidence="8" type="ORF">DFR35_0195</name>
</gene>
<evidence type="ECO:0000256" key="4">
    <source>
        <dbReference type="ARBA" id="ARBA00022982"/>
    </source>
</evidence>